<dbReference type="PIRSF" id="PIRSF005639">
    <property type="entry name" value="Glut_amidoT_SNO"/>
    <property type="match status" value="1"/>
</dbReference>
<name>A0A143YMN9_9LACT</name>
<evidence type="ECO:0000256" key="7">
    <source>
        <dbReference type="ARBA" id="ARBA00049534"/>
    </source>
</evidence>
<feature type="active site" description="Charge relay system" evidence="10 11">
    <location>
        <position position="174"/>
    </location>
</feature>
<evidence type="ECO:0000256" key="3">
    <source>
        <dbReference type="ARBA" id="ARBA00022898"/>
    </source>
</evidence>
<evidence type="ECO:0000256" key="1">
    <source>
        <dbReference type="ARBA" id="ARBA00008345"/>
    </source>
</evidence>
<feature type="active site" description="Charge relay system" evidence="10 11">
    <location>
        <position position="172"/>
    </location>
</feature>
<evidence type="ECO:0000313" key="14">
    <source>
        <dbReference type="Proteomes" id="UP000242754"/>
    </source>
</evidence>
<dbReference type="EC" id="3.5.1.2" evidence="10"/>
<evidence type="ECO:0000256" key="12">
    <source>
        <dbReference type="PIRSR" id="PIRSR005639-2"/>
    </source>
</evidence>
<dbReference type="GO" id="GO:0036381">
    <property type="term" value="F:pyridoxal 5'-phosphate synthase (glutamine hydrolysing) activity"/>
    <property type="evidence" value="ECO:0007669"/>
    <property type="project" value="UniProtKB-UniRule"/>
</dbReference>
<dbReference type="HAMAP" id="MF_01615">
    <property type="entry name" value="PdxT"/>
    <property type="match status" value="1"/>
</dbReference>
<sequence>MTKKIGVLALQGAVTEHILSLEKLGARATAVKLPADLDGLDGLIIPGGESTAIGRLIREQHLEEPLRTFFEAGKPIFGTCAGLILCSTDRSHPTGDLRLGFIEMEVERNGFGRQIDSFEALLPFEGIAEPVEAVFIRAPYIQSVGAGVTVLATIDGKIVAAETDQILVTAFHPELTDDLAVLQYFLEKVNQGSTNGRTVH</sequence>
<accession>A0A143YMN9</accession>
<keyword evidence="2 10" id="KW-0378">Hydrolase</keyword>
<dbReference type="SUPFAM" id="SSF52317">
    <property type="entry name" value="Class I glutamine amidotransferase-like"/>
    <property type="match status" value="1"/>
</dbReference>
<evidence type="ECO:0000313" key="13">
    <source>
        <dbReference type="EMBL" id="CZQ93883.1"/>
    </source>
</evidence>
<evidence type="ECO:0000256" key="9">
    <source>
        <dbReference type="ARBA" id="ARBA00064749"/>
    </source>
</evidence>
<dbReference type="GO" id="GO:0042823">
    <property type="term" value="P:pyridoxal phosphate biosynthetic process"/>
    <property type="evidence" value="ECO:0007669"/>
    <property type="project" value="UniProtKB-UniRule"/>
</dbReference>
<comment type="subunit">
    <text evidence="9 10">In the presence of PdxS, forms a dodecamer of heterodimers. Only shows activity in the heterodimer.</text>
</comment>
<dbReference type="GO" id="GO:0008614">
    <property type="term" value="P:pyridoxine metabolic process"/>
    <property type="evidence" value="ECO:0007669"/>
    <property type="project" value="TreeGrafter"/>
</dbReference>
<dbReference type="InterPro" id="IPR029062">
    <property type="entry name" value="Class_I_gatase-like"/>
</dbReference>
<keyword evidence="3 10" id="KW-0663">Pyridoxal phosphate</keyword>
<dbReference type="CDD" id="cd01749">
    <property type="entry name" value="GATase1_PB"/>
    <property type="match status" value="1"/>
</dbReference>
<evidence type="ECO:0000256" key="8">
    <source>
        <dbReference type="ARBA" id="ARBA00054599"/>
    </source>
</evidence>
<dbReference type="STRING" id="140314.SAMN04488076_10621"/>
<feature type="active site" description="Nucleophile" evidence="10 11">
    <location>
        <position position="80"/>
    </location>
</feature>
<keyword evidence="14" id="KW-1185">Reference proteome</keyword>
<proteinExistence type="inferred from homology"/>
<feature type="binding site" evidence="10 12">
    <location>
        <begin position="136"/>
        <end position="137"/>
    </location>
    <ligand>
        <name>L-glutamine</name>
        <dbReference type="ChEBI" id="CHEBI:58359"/>
    </ligand>
</feature>
<dbReference type="Gene3D" id="3.40.50.880">
    <property type="match status" value="1"/>
</dbReference>
<dbReference type="RefSeq" id="WP_087033271.1">
    <property type="nucleotide sequence ID" value="NZ_FJNE01000004.1"/>
</dbReference>
<dbReference type="PANTHER" id="PTHR31559:SF0">
    <property type="entry name" value="PYRIDOXAL 5'-PHOSPHATE SYNTHASE SUBUNIT SNO1-RELATED"/>
    <property type="match status" value="1"/>
</dbReference>
<dbReference type="PROSITE" id="PS51273">
    <property type="entry name" value="GATASE_TYPE_1"/>
    <property type="match status" value="1"/>
</dbReference>
<dbReference type="FunFam" id="3.40.50.880:FF:000010">
    <property type="entry name" value="uncharacterized protein LOC100176842 isoform X2"/>
    <property type="match status" value="1"/>
</dbReference>
<evidence type="ECO:0000256" key="2">
    <source>
        <dbReference type="ARBA" id="ARBA00022801"/>
    </source>
</evidence>
<evidence type="ECO:0000256" key="5">
    <source>
        <dbReference type="ARBA" id="ARBA00023239"/>
    </source>
</evidence>
<organism evidence="13 14">
    <name type="scientific">Trichococcus palustris</name>
    <dbReference type="NCBI Taxonomy" id="140314"/>
    <lineage>
        <taxon>Bacteria</taxon>
        <taxon>Bacillati</taxon>
        <taxon>Bacillota</taxon>
        <taxon>Bacilli</taxon>
        <taxon>Lactobacillales</taxon>
        <taxon>Carnobacteriaceae</taxon>
        <taxon>Trichococcus</taxon>
    </lineage>
</organism>
<comment type="similarity">
    <text evidence="1 10">Belongs to the glutaminase PdxT/SNO family.</text>
</comment>
<reference evidence="13 14" key="1">
    <citation type="submission" date="2016-02" db="EMBL/GenBank/DDBJ databases">
        <authorList>
            <person name="Wen L."/>
            <person name="He K."/>
            <person name="Yang H."/>
        </authorList>
    </citation>
    <scope>NUCLEOTIDE SEQUENCE [LARGE SCALE GENOMIC DNA]</scope>
    <source>
        <strain evidence="13">Trichococcus palustris</strain>
    </source>
</reference>
<dbReference type="OrthoDB" id="9810320at2"/>
<evidence type="ECO:0000256" key="11">
    <source>
        <dbReference type="PIRSR" id="PIRSR005639-1"/>
    </source>
</evidence>
<comment type="pathway">
    <text evidence="10">Cofactor biosynthesis; pyridoxal 5'-phosphate biosynthesis.</text>
</comment>
<dbReference type="UniPathway" id="UPA00245"/>
<dbReference type="PROSITE" id="PS01236">
    <property type="entry name" value="PDXT_SNO_1"/>
    <property type="match status" value="1"/>
</dbReference>
<dbReference type="Proteomes" id="UP000242754">
    <property type="component" value="Unassembled WGS sequence"/>
</dbReference>
<feature type="binding site" evidence="10 12">
    <location>
        <begin position="48"/>
        <end position="50"/>
    </location>
    <ligand>
        <name>L-glutamine</name>
        <dbReference type="ChEBI" id="CHEBI:58359"/>
    </ligand>
</feature>
<dbReference type="GO" id="GO:0006543">
    <property type="term" value="P:L-glutamine catabolic process"/>
    <property type="evidence" value="ECO:0007669"/>
    <property type="project" value="UniProtKB-UniRule"/>
</dbReference>
<comment type="function">
    <text evidence="8 10">Catalyzes the hydrolysis of glutamine to glutamate and ammonia as part of the biosynthesis of pyridoxal 5'-phosphate. The resulting ammonia molecule is channeled to the active site of PdxS.</text>
</comment>
<dbReference type="EMBL" id="FJNE01000004">
    <property type="protein sequence ID" value="CZQ93883.1"/>
    <property type="molecule type" value="Genomic_DNA"/>
</dbReference>
<dbReference type="InterPro" id="IPR002161">
    <property type="entry name" value="PdxT/SNO"/>
</dbReference>
<dbReference type="InterPro" id="IPR021196">
    <property type="entry name" value="PdxT/SNO_CS"/>
</dbReference>
<dbReference type="AlphaFoldDB" id="A0A143YMN9"/>
<comment type="catalytic activity">
    <reaction evidence="6 10">
        <text>aldehydo-D-ribose 5-phosphate + D-glyceraldehyde 3-phosphate + L-glutamine = pyridoxal 5'-phosphate + L-glutamate + phosphate + 3 H2O + H(+)</text>
        <dbReference type="Rhea" id="RHEA:31507"/>
        <dbReference type="ChEBI" id="CHEBI:15377"/>
        <dbReference type="ChEBI" id="CHEBI:15378"/>
        <dbReference type="ChEBI" id="CHEBI:29985"/>
        <dbReference type="ChEBI" id="CHEBI:43474"/>
        <dbReference type="ChEBI" id="CHEBI:58273"/>
        <dbReference type="ChEBI" id="CHEBI:58359"/>
        <dbReference type="ChEBI" id="CHEBI:59776"/>
        <dbReference type="ChEBI" id="CHEBI:597326"/>
        <dbReference type="EC" id="4.3.3.6"/>
    </reaction>
</comment>
<dbReference type="NCBIfam" id="TIGR03800">
    <property type="entry name" value="PLP_synth_Pdx2"/>
    <property type="match status" value="1"/>
</dbReference>
<keyword evidence="4 10" id="KW-0315">Glutamine amidotransferase</keyword>
<evidence type="ECO:0000256" key="10">
    <source>
        <dbReference type="HAMAP-Rule" id="MF_01615"/>
    </source>
</evidence>
<dbReference type="EC" id="4.3.3.6" evidence="10"/>
<dbReference type="PROSITE" id="PS51130">
    <property type="entry name" value="PDXT_SNO_2"/>
    <property type="match status" value="1"/>
</dbReference>
<feature type="binding site" evidence="10 12">
    <location>
        <position position="108"/>
    </location>
    <ligand>
        <name>L-glutamine</name>
        <dbReference type="ChEBI" id="CHEBI:58359"/>
    </ligand>
</feature>
<dbReference type="PANTHER" id="PTHR31559">
    <property type="entry name" value="PYRIDOXAL 5'-PHOSPHATE SYNTHASE SUBUNIT SNO"/>
    <property type="match status" value="1"/>
</dbReference>
<dbReference type="GO" id="GO:0005829">
    <property type="term" value="C:cytosol"/>
    <property type="evidence" value="ECO:0007669"/>
    <property type="project" value="TreeGrafter"/>
</dbReference>
<evidence type="ECO:0000256" key="6">
    <source>
        <dbReference type="ARBA" id="ARBA00047992"/>
    </source>
</evidence>
<dbReference type="GO" id="GO:0004359">
    <property type="term" value="F:glutaminase activity"/>
    <property type="evidence" value="ECO:0007669"/>
    <property type="project" value="UniProtKB-UniRule"/>
</dbReference>
<evidence type="ECO:0000256" key="4">
    <source>
        <dbReference type="ARBA" id="ARBA00022962"/>
    </source>
</evidence>
<gene>
    <name evidence="10" type="primary">pdxT</name>
    <name evidence="13" type="ORF">Tpal_1700</name>
</gene>
<dbReference type="GO" id="GO:1903600">
    <property type="term" value="C:glutaminase complex"/>
    <property type="evidence" value="ECO:0007669"/>
    <property type="project" value="TreeGrafter"/>
</dbReference>
<dbReference type="Pfam" id="PF01174">
    <property type="entry name" value="SNO"/>
    <property type="match status" value="1"/>
</dbReference>
<keyword evidence="5 10" id="KW-0456">Lyase</keyword>
<protein>
    <recommendedName>
        <fullName evidence="10">Pyridoxal 5'-phosphate synthase subunit PdxT</fullName>
        <ecNumber evidence="10">4.3.3.6</ecNumber>
    </recommendedName>
    <alternativeName>
        <fullName evidence="10">Pdx2</fullName>
    </alternativeName>
    <alternativeName>
        <fullName evidence="10">Pyridoxal 5'-phosphate synthase glutaminase subunit</fullName>
        <ecNumber evidence="10">3.5.1.2</ecNumber>
    </alternativeName>
</protein>
<comment type="catalytic activity">
    <reaction evidence="7 10">
        <text>L-glutamine + H2O = L-glutamate + NH4(+)</text>
        <dbReference type="Rhea" id="RHEA:15889"/>
        <dbReference type="ChEBI" id="CHEBI:15377"/>
        <dbReference type="ChEBI" id="CHEBI:28938"/>
        <dbReference type="ChEBI" id="CHEBI:29985"/>
        <dbReference type="ChEBI" id="CHEBI:58359"/>
        <dbReference type="EC" id="3.5.1.2"/>
    </reaction>
</comment>